<feature type="compositionally biased region" description="Polar residues" evidence="1">
    <location>
        <begin position="307"/>
        <end position="326"/>
    </location>
</feature>
<feature type="region of interest" description="Disordered" evidence="1">
    <location>
        <begin position="1123"/>
        <end position="1252"/>
    </location>
</feature>
<feature type="compositionally biased region" description="Low complexity" evidence="1">
    <location>
        <begin position="33"/>
        <end position="44"/>
    </location>
</feature>
<name>A0AA40FBM6_9PEZI</name>
<feature type="compositionally biased region" description="Polar residues" evidence="1">
    <location>
        <begin position="367"/>
        <end position="377"/>
    </location>
</feature>
<gene>
    <name evidence="4" type="ORF">B0T18DRAFT_314820</name>
</gene>
<dbReference type="PANTHER" id="PTHR10663">
    <property type="entry name" value="GUANYL-NUCLEOTIDE EXCHANGE FACTOR"/>
    <property type="match status" value="1"/>
</dbReference>
<dbReference type="Gene3D" id="1.10.1000.11">
    <property type="entry name" value="Arf Nucleotide-binding Site Opener,domain 2"/>
    <property type="match status" value="1"/>
</dbReference>
<proteinExistence type="predicted"/>
<dbReference type="Gene3D" id="2.30.29.30">
    <property type="entry name" value="Pleckstrin-homology domain (PH domain)/Phosphotyrosine-binding domain (PTB)"/>
    <property type="match status" value="1"/>
</dbReference>
<feature type="compositionally biased region" description="Polar residues" evidence="1">
    <location>
        <begin position="1083"/>
        <end position="1100"/>
    </location>
</feature>
<feature type="region of interest" description="Disordered" evidence="1">
    <location>
        <begin position="1"/>
        <end position="100"/>
    </location>
</feature>
<feature type="compositionally biased region" description="Low complexity" evidence="1">
    <location>
        <begin position="327"/>
        <end position="344"/>
    </location>
</feature>
<dbReference type="EMBL" id="JAUKUD010000001">
    <property type="protein sequence ID" value="KAK0754818.1"/>
    <property type="molecule type" value="Genomic_DNA"/>
</dbReference>
<feature type="compositionally biased region" description="Low complexity" evidence="1">
    <location>
        <begin position="256"/>
        <end position="268"/>
    </location>
</feature>
<reference evidence="4" key="1">
    <citation type="submission" date="2023-06" db="EMBL/GenBank/DDBJ databases">
        <title>Genome-scale phylogeny and comparative genomics of the fungal order Sordariales.</title>
        <authorList>
            <consortium name="Lawrence Berkeley National Laboratory"/>
            <person name="Hensen N."/>
            <person name="Bonometti L."/>
            <person name="Westerberg I."/>
            <person name="Brannstrom I.O."/>
            <person name="Guillou S."/>
            <person name="Cros-Aarteil S."/>
            <person name="Calhoun S."/>
            <person name="Haridas S."/>
            <person name="Kuo A."/>
            <person name="Mondo S."/>
            <person name="Pangilinan J."/>
            <person name="Riley R."/>
            <person name="LaButti K."/>
            <person name="Andreopoulos B."/>
            <person name="Lipzen A."/>
            <person name="Chen C."/>
            <person name="Yanf M."/>
            <person name="Daum C."/>
            <person name="Ng V."/>
            <person name="Clum A."/>
            <person name="Steindorff A."/>
            <person name="Ohm R."/>
            <person name="Martin F."/>
            <person name="Silar P."/>
            <person name="Natvig D."/>
            <person name="Lalanne C."/>
            <person name="Gautier V."/>
            <person name="Ament-velasquez S.L."/>
            <person name="Kruys A."/>
            <person name="Hutchinson M.I."/>
            <person name="Powell A.J."/>
            <person name="Barry K."/>
            <person name="Miller A.N."/>
            <person name="Grigoriev I.V."/>
            <person name="Debuchy R."/>
            <person name="Gladieux P."/>
            <person name="Thoren M.H."/>
            <person name="Johannesson H."/>
        </authorList>
    </citation>
    <scope>NUCLEOTIDE SEQUENCE</scope>
    <source>
        <strain evidence="4">SMH3187-1</strain>
    </source>
</reference>
<feature type="compositionally biased region" description="Low complexity" evidence="1">
    <location>
        <begin position="292"/>
        <end position="306"/>
    </location>
</feature>
<feature type="compositionally biased region" description="Polar residues" evidence="1">
    <location>
        <begin position="431"/>
        <end position="464"/>
    </location>
</feature>
<dbReference type="Proteomes" id="UP001172155">
    <property type="component" value="Unassembled WGS sequence"/>
</dbReference>
<feature type="region of interest" description="Disordered" evidence="1">
    <location>
        <begin position="1331"/>
        <end position="1353"/>
    </location>
</feature>
<dbReference type="PROSITE" id="PS50003">
    <property type="entry name" value="PH_DOMAIN"/>
    <property type="match status" value="1"/>
</dbReference>
<feature type="region of interest" description="Disordered" evidence="1">
    <location>
        <begin position="165"/>
        <end position="465"/>
    </location>
</feature>
<feature type="compositionally biased region" description="Basic and acidic residues" evidence="1">
    <location>
        <begin position="1146"/>
        <end position="1165"/>
    </location>
</feature>
<sequence>MASDSDMRRHTLLVPASLAIPNPPLGRSESEFTSTPDLTTSLTSVAEDPSMPGIAISVTNPGDHVPGRLSSSSSRFDGATVSFDLPDRPASPPVQAESHKHRRFSMLRFRNASDSQLAAKAKLHAAAEKAPPLPRPPEIITTAPTFDENLPSRQTSRLSIAARLRRSGETSRNDFAGEQSERLAVGQRNKHMAQVPEEGSPGKPNVTFNEPRRPASAQGPPPYGEDHSSTLALPVNRLSESSRSDASSGDRVYGSTTTTTHTVHTTTTFFRIPRRKRKQPESLFPIAHLQPKSKTSSTDFSSSSLSAPVSEQTDGGSTPQSPPASQLTPTPSRPSSRSGLSTPPASMNMTLFSRPSASPATAFFRPSSRQSGNSSPTRPFRHNRARSSTMSSLGRESPRESVDEHLTLPVTRTSSSTGRKSFSDLLGLSKLRQNSTDVNGRQGTLTPATPGSSTSKNNSLQLARNSIVLPERREDDTPSRYLERLLEVISRSVIAAAVSKGTDTFSQSVLRSYMRSFRFFEDPMDMAIRKLLMEAELPKETQQIDRCLQAFANRYHECNPGIYANPDQAYFIAFSLLILHTDVFNKNNKHKMQKADYLKNTKGEGIFDEILEVFYDNISYTPFIHVEDDLDINGERIIAHKARKKSIFPNAAADPAKRAAKEPVDPYTLILDDKLDVLRPNLKEVMQLDDPYNYLGTAKSLNLKELQKTFFKTGVLQIISRRSRPDAFMDDKTATNPQDAHPGIVDIKITKVGILWRKDVKKKKTRSPWQEWGAILTGAQLYFFRNVAWIKGLMHQYEDHLKKGHDGDPCIFHPPLEQFKPDALMSTDGAVALRDATYTKHKNAFVYVRHGGFEEVLLAEDEQEMNDWLAKLNYAAAFRTSGVRMRGVVGSGYDGQGRRAMRRLDTDDTQAIQTPTGEVTIARSRIDHKMAQDILAARRAIMLQKVADADEKLDEEQKVLDAQLRNSRHLQLLAPIQPKTREQMLLSAAKMAAALKWTRMDIWRIKCHRDILLMDLEEERQLLGLPDDMGPDGSMPEKAVAKEEQKAAVDGPAQKSPQSPAHLSLAKLSSPVKSDEDSPGTEVFQTPPTSATSSSFHRAQNSWELPGMTFDNIDLRKGSISSVISSDPSVSATPPRSKAGSVPAAEKTKFDRDDDVDAQEHDLLEKTGLAGTDSLRASEKKPASSGMMEAGERHERNPTAGAAERSDRNKIRRSLQRTLREGAGHISHHRSRKGRDSASSGGMSDETARDGTDVLARGTGSFVVHGKKASVITFGTELGLSPDERIRQWKMRDDVPTPPATNASAGASSSRGIAADVADFRSVLTARSDAVAAREREHRSSAASASTATARSFRELHRKYSSAQAAKGLVSSGSLALPSDEDSDAAISFSDGRRTPLPPIESQDLEEDEAAVEVAVADDVSPPPSRGNRQTVFFTPEQGASPVKKRSWDEKSDGMSIGRTDSPPVQAVGA</sequence>
<dbReference type="SUPFAM" id="SSF50729">
    <property type="entry name" value="PH domain-like"/>
    <property type="match status" value="1"/>
</dbReference>
<evidence type="ECO:0000256" key="1">
    <source>
        <dbReference type="SAM" id="MobiDB-lite"/>
    </source>
</evidence>
<evidence type="ECO:0000259" key="2">
    <source>
        <dbReference type="PROSITE" id="PS50003"/>
    </source>
</evidence>
<evidence type="ECO:0000259" key="3">
    <source>
        <dbReference type="PROSITE" id="PS50190"/>
    </source>
</evidence>
<dbReference type="SUPFAM" id="SSF48425">
    <property type="entry name" value="Sec7 domain"/>
    <property type="match status" value="1"/>
</dbReference>
<feature type="domain" description="SEC7" evidence="3">
    <location>
        <begin position="462"/>
        <end position="621"/>
    </location>
</feature>
<dbReference type="FunFam" id="1.10.1000.11:FF:000002">
    <property type="entry name" value="Cytohesin 1"/>
    <property type="match status" value="1"/>
</dbReference>
<evidence type="ECO:0008006" key="6">
    <source>
        <dbReference type="Google" id="ProtNLM"/>
    </source>
</evidence>
<feature type="region of interest" description="Disordered" evidence="1">
    <location>
        <begin position="1292"/>
        <end position="1311"/>
    </location>
</feature>
<dbReference type="InterPro" id="IPR023394">
    <property type="entry name" value="Sec7_C_sf"/>
</dbReference>
<dbReference type="InterPro" id="IPR011993">
    <property type="entry name" value="PH-like_dom_sf"/>
</dbReference>
<feature type="compositionally biased region" description="Polar residues" evidence="1">
    <location>
        <begin position="410"/>
        <end position="420"/>
    </location>
</feature>
<accession>A0AA40FBM6</accession>
<feature type="region of interest" description="Disordered" evidence="1">
    <location>
        <begin position="1367"/>
        <end position="1470"/>
    </location>
</feature>
<dbReference type="InterPro" id="IPR035999">
    <property type="entry name" value="Sec7_dom_sf"/>
</dbReference>
<dbReference type="Pfam" id="PF01369">
    <property type="entry name" value="Sec7"/>
    <property type="match status" value="1"/>
</dbReference>
<protein>
    <recommendedName>
        <fullName evidence="6">Protein transport protein sec73</fullName>
    </recommendedName>
</protein>
<dbReference type="SMART" id="SM00233">
    <property type="entry name" value="PH"/>
    <property type="match status" value="1"/>
</dbReference>
<dbReference type="GO" id="GO:0005085">
    <property type="term" value="F:guanyl-nucleotide exchange factor activity"/>
    <property type="evidence" value="ECO:0007669"/>
    <property type="project" value="InterPro"/>
</dbReference>
<dbReference type="CDD" id="cd00171">
    <property type="entry name" value="Sec7"/>
    <property type="match status" value="1"/>
</dbReference>
<feature type="compositionally biased region" description="Polar residues" evidence="1">
    <location>
        <begin position="345"/>
        <end position="359"/>
    </location>
</feature>
<feature type="compositionally biased region" description="Low complexity" evidence="1">
    <location>
        <begin position="1341"/>
        <end position="1351"/>
    </location>
</feature>
<comment type="caution">
    <text evidence="4">The sequence shown here is derived from an EMBL/GenBank/DDBJ whole genome shotgun (WGS) entry which is preliminary data.</text>
</comment>
<dbReference type="SMART" id="SM00222">
    <property type="entry name" value="Sec7"/>
    <property type="match status" value="1"/>
</dbReference>
<feature type="region of interest" description="Disordered" evidence="1">
    <location>
        <begin position="1024"/>
        <end position="1100"/>
    </location>
</feature>
<evidence type="ECO:0000313" key="4">
    <source>
        <dbReference type="EMBL" id="KAK0754818.1"/>
    </source>
</evidence>
<keyword evidence="5" id="KW-1185">Reference proteome</keyword>
<dbReference type="InterPro" id="IPR001849">
    <property type="entry name" value="PH_domain"/>
</dbReference>
<organism evidence="4 5">
    <name type="scientific">Schizothecium vesticola</name>
    <dbReference type="NCBI Taxonomy" id="314040"/>
    <lineage>
        <taxon>Eukaryota</taxon>
        <taxon>Fungi</taxon>
        <taxon>Dikarya</taxon>
        <taxon>Ascomycota</taxon>
        <taxon>Pezizomycotina</taxon>
        <taxon>Sordariomycetes</taxon>
        <taxon>Sordariomycetidae</taxon>
        <taxon>Sordariales</taxon>
        <taxon>Schizotheciaceae</taxon>
        <taxon>Schizothecium</taxon>
    </lineage>
</organism>
<feature type="domain" description="PH" evidence="2">
    <location>
        <begin position="748"/>
        <end position="877"/>
    </location>
</feature>
<dbReference type="PANTHER" id="PTHR10663:SF405">
    <property type="entry name" value="ARF GUANINE NUCLEOTIDE EXCHANGE FACTOR SYT1"/>
    <property type="match status" value="1"/>
</dbReference>
<dbReference type="InterPro" id="IPR000904">
    <property type="entry name" value="Sec7_dom"/>
</dbReference>
<dbReference type="GO" id="GO:0032012">
    <property type="term" value="P:regulation of ARF protein signal transduction"/>
    <property type="evidence" value="ECO:0007669"/>
    <property type="project" value="InterPro"/>
</dbReference>
<feature type="compositionally biased region" description="Basic and acidic residues" evidence="1">
    <location>
        <begin position="396"/>
        <end position="406"/>
    </location>
</feature>
<dbReference type="PROSITE" id="PS50190">
    <property type="entry name" value="SEC7"/>
    <property type="match status" value="1"/>
</dbReference>
<evidence type="ECO:0000313" key="5">
    <source>
        <dbReference type="Proteomes" id="UP001172155"/>
    </source>
</evidence>